<dbReference type="GO" id="GO:0000976">
    <property type="term" value="F:transcription cis-regulatory region binding"/>
    <property type="evidence" value="ECO:0007669"/>
    <property type="project" value="TreeGrafter"/>
</dbReference>
<evidence type="ECO:0000259" key="8">
    <source>
        <dbReference type="PROSITE" id="PS50039"/>
    </source>
</evidence>
<keyword evidence="1" id="KW-0217">Developmental protein</keyword>
<dbReference type="PRINTS" id="PR00053">
    <property type="entry name" value="FORKHEAD"/>
</dbReference>
<gene>
    <name evidence="9" type="ORF">g.7668</name>
</gene>
<dbReference type="PROSITE" id="PS50039">
    <property type="entry name" value="FORK_HEAD_3"/>
    <property type="match status" value="1"/>
</dbReference>
<sequence>MDLFLINGQDGPSLAEMVDFDIKSVSGDALGIGNYFSLGYDLPSLDFDDTDHWPLSYTANSTSSFELDFFSDTSSSLMVNPNSIMPFVSTNRTIKKQVKEDVEIKEETVSEESQSNVKKFHSPSASLDVKPNIVEINNPVNFTSEIPVQTPTKLDFVPAAHTKKDVPLTNFEYVDINSISNTSTQVHQLKRQVTNKRHNLKMNNDELCKEYPKPAYSYSCLIAMALKNSRSGSLPVSEIYSFMCDHFPYFKTAPNGWKNSVRHNLSLNKCFEKIEKPQAPGSCGTQRKGCLWAMNPAKIAKMDDEVAKWSRKDPSAIKKAMVNPENLELLERGEMKIGSLALDEDCETEIESDARYSGDESEQDEDDVLSTIDDESEDEISRVPPSLQPFDSRITQFLHISSSTDNLSVNSLNTQVEADLYEDLKDSDTSRRSLGLETSVPNYDSDSDVESLTIPVQKRPRIQGNYLYKTVSHINKHSLNGFRISVENQ</sequence>
<dbReference type="PANTHER" id="PTHR46721:SF3">
    <property type="entry name" value="FORKHEAD BOX N1"/>
    <property type="match status" value="1"/>
</dbReference>
<feature type="region of interest" description="Disordered" evidence="7">
    <location>
        <begin position="427"/>
        <end position="448"/>
    </location>
</feature>
<evidence type="ECO:0000313" key="9">
    <source>
        <dbReference type="EMBL" id="JAS16224.1"/>
    </source>
</evidence>
<protein>
    <recommendedName>
        <fullName evidence="8">Fork-head domain-containing protein</fullName>
    </recommendedName>
</protein>
<keyword evidence="5 6" id="KW-0539">Nucleus</keyword>
<feature type="compositionally biased region" description="Acidic residues" evidence="7">
    <location>
        <begin position="359"/>
        <end position="378"/>
    </location>
</feature>
<evidence type="ECO:0000256" key="4">
    <source>
        <dbReference type="ARBA" id="ARBA00023163"/>
    </source>
</evidence>
<keyword evidence="2" id="KW-0805">Transcription regulation</keyword>
<evidence type="ECO:0000256" key="2">
    <source>
        <dbReference type="ARBA" id="ARBA00023015"/>
    </source>
</evidence>
<dbReference type="GO" id="GO:0005634">
    <property type="term" value="C:nucleus"/>
    <property type="evidence" value="ECO:0007669"/>
    <property type="project" value="UniProtKB-SubCell"/>
</dbReference>
<dbReference type="EMBL" id="GEDC01021074">
    <property type="protein sequence ID" value="JAS16224.1"/>
    <property type="molecule type" value="Transcribed_RNA"/>
</dbReference>
<dbReference type="InterPro" id="IPR001766">
    <property type="entry name" value="Fork_head_dom"/>
</dbReference>
<keyword evidence="4" id="KW-0804">Transcription</keyword>
<accession>A0A1B6CS16</accession>
<feature type="DNA-binding region" description="Fork-head" evidence="6">
    <location>
        <begin position="213"/>
        <end position="313"/>
    </location>
</feature>
<evidence type="ECO:0000256" key="6">
    <source>
        <dbReference type="PROSITE-ProRule" id="PRU00089"/>
    </source>
</evidence>
<dbReference type="SUPFAM" id="SSF46785">
    <property type="entry name" value="Winged helix' DNA-binding domain"/>
    <property type="match status" value="1"/>
</dbReference>
<dbReference type="GO" id="GO:0000981">
    <property type="term" value="F:DNA-binding transcription factor activity, RNA polymerase II-specific"/>
    <property type="evidence" value="ECO:0007669"/>
    <property type="project" value="TreeGrafter"/>
</dbReference>
<evidence type="ECO:0000256" key="7">
    <source>
        <dbReference type="SAM" id="MobiDB-lite"/>
    </source>
</evidence>
<evidence type="ECO:0000256" key="1">
    <source>
        <dbReference type="ARBA" id="ARBA00022473"/>
    </source>
</evidence>
<keyword evidence="3 6" id="KW-0238">DNA-binding</keyword>
<evidence type="ECO:0000256" key="3">
    <source>
        <dbReference type="ARBA" id="ARBA00023125"/>
    </source>
</evidence>
<dbReference type="InterPro" id="IPR036390">
    <property type="entry name" value="WH_DNA-bd_sf"/>
</dbReference>
<comment type="subcellular location">
    <subcellularLocation>
        <location evidence="6">Nucleus</location>
    </subcellularLocation>
</comment>
<reference evidence="9" key="1">
    <citation type="submission" date="2015-12" db="EMBL/GenBank/DDBJ databases">
        <title>De novo transcriptome assembly of four potential Pierce s Disease insect vectors from Arizona vineyards.</title>
        <authorList>
            <person name="Tassone E.E."/>
        </authorList>
    </citation>
    <scope>NUCLEOTIDE SEQUENCE</scope>
</reference>
<dbReference type="InterPro" id="IPR036388">
    <property type="entry name" value="WH-like_DNA-bd_sf"/>
</dbReference>
<evidence type="ECO:0000256" key="5">
    <source>
        <dbReference type="ARBA" id="ARBA00023242"/>
    </source>
</evidence>
<feature type="domain" description="Fork-head" evidence="8">
    <location>
        <begin position="213"/>
        <end position="313"/>
    </location>
</feature>
<dbReference type="CDD" id="cd20030">
    <property type="entry name" value="FH_FOXN1-like"/>
    <property type="match status" value="1"/>
</dbReference>
<dbReference type="PANTHER" id="PTHR46721">
    <property type="entry name" value="FORKHEAD BOX PROTEIN N1"/>
    <property type="match status" value="1"/>
</dbReference>
<dbReference type="InterPro" id="IPR049624">
    <property type="entry name" value="FOXN1_4"/>
</dbReference>
<dbReference type="AlphaFoldDB" id="A0A1B6CS16"/>
<dbReference type="Gene3D" id="1.10.10.10">
    <property type="entry name" value="Winged helix-like DNA-binding domain superfamily/Winged helix DNA-binding domain"/>
    <property type="match status" value="1"/>
</dbReference>
<feature type="region of interest" description="Disordered" evidence="7">
    <location>
        <begin position="350"/>
        <end position="383"/>
    </location>
</feature>
<dbReference type="SMART" id="SM00339">
    <property type="entry name" value="FH"/>
    <property type="match status" value="1"/>
</dbReference>
<dbReference type="Pfam" id="PF00250">
    <property type="entry name" value="Forkhead"/>
    <property type="match status" value="1"/>
</dbReference>
<organism evidence="9">
    <name type="scientific">Clastoptera arizonana</name>
    <name type="common">Arizona spittle bug</name>
    <dbReference type="NCBI Taxonomy" id="38151"/>
    <lineage>
        <taxon>Eukaryota</taxon>
        <taxon>Metazoa</taxon>
        <taxon>Ecdysozoa</taxon>
        <taxon>Arthropoda</taxon>
        <taxon>Hexapoda</taxon>
        <taxon>Insecta</taxon>
        <taxon>Pterygota</taxon>
        <taxon>Neoptera</taxon>
        <taxon>Paraneoptera</taxon>
        <taxon>Hemiptera</taxon>
        <taxon>Auchenorrhyncha</taxon>
        <taxon>Cercopoidea</taxon>
        <taxon>Clastopteridae</taxon>
        <taxon>Clastoptera</taxon>
    </lineage>
</organism>
<dbReference type="PROSITE" id="PS00658">
    <property type="entry name" value="FORK_HEAD_2"/>
    <property type="match status" value="1"/>
</dbReference>
<name>A0A1B6CS16_9HEMI</name>
<proteinExistence type="predicted"/>
<dbReference type="InterPro" id="IPR030456">
    <property type="entry name" value="TF_fork_head_CS_2"/>
</dbReference>